<dbReference type="SMART" id="SM00422">
    <property type="entry name" value="HTH_MERR"/>
    <property type="match status" value="1"/>
</dbReference>
<comment type="caution">
    <text evidence="3">The sequence shown here is derived from an EMBL/GenBank/DDBJ whole genome shotgun (WGS) entry which is preliminary data.</text>
</comment>
<reference evidence="3 4" key="1">
    <citation type="submission" date="2024-09" db="EMBL/GenBank/DDBJ databases">
        <authorList>
            <person name="Sun Q."/>
            <person name="Mori K."/>
        </authorList>
    </citation>
    <scope>NUCLEOTIDE SEQUENCE [LARGE SCALE GENOMIC DNA]</scope>
    <source>
        <strain evidence="3 4">CCM 7609</strain>
    </source>
</reference>
<accession>A0ABV5G2H6</accession>
<evidence type="ECO:0000259" key="2">
    <source>
        <dbReference type="PROSITE" id="PS50937"/>
    </source>
</evidence>
<organism evidence="3 4">
    <name type="scientific">Citricoccus parietis</name>
    <dbReference type="NCBI Taxonomy" id="592307"/>
    <lineage>
        <taxon>Bacteria</taxon>
        <taxon>Bacillati</taxon>
        <taxon>Actinomycetota</taxon>
        <taxon>Actinomycetes</taxon>
        <taxon>Micrococcales</taxon>
        <taxon>Micrococcaceae</taxon>
        <taxon>Citricoccus</taxon>
    </lineage>
</organism>
<protein>
    <submittedName>
        <fullName evidence="3">MerR family transcriptional regulator</fullName>
    </submittedName>
</protein>
<dbReference type="SUPFAM" id="SSF46955">
    <property type="entry name" value="Putative DNA-binding domain"/>
    <property type="match status" value="1"/>
</dbReference>
<gene>
    <name evidence="3" type="ORF">ACFFX0_18755</name>
</gene>
<evidence type="ECO:0000313" key="3">
    <source>
        <dbReference type="EMBL" id="MFB9073131.1"/>
    </source>
</evidence>
<feature type="domain" description="HTH merR-type" evidence="2">
    <location>
        <begin position="46"/>
        <end position="114"/>
    </location>
</feature>
<dbReference type="PROSITE" id="PS50937">
    <property type="entry name" value="HTH_MERR_2"/>
    <property type="match status" value="1"/>
</dbReference>
<dbReference type="Proteomes" id="UP001589575">
    <property type="component" value="Unassembled WGS sequence"/>
</dbReference>
<dbReference type="PANTHER" id="PTHR30204:SF58">
    <property type="entry name" value="HTH-TYPE TRANSCRIPTIONAL REGULATOR YFMP"/>
    <property type="match status" value="1"/>
</dbReference>
<proteinExistence type="predicted"/>
<dbReference type="InterPro" id="IPR009061">
    <property type="entry name" value="DNA-bd_dom_put_sf"/>
</dbReference>
<evidence type="ECO:0000313" key="4">
    <source>
        <dbReference type="Proteomes" id="UP001589575"/>
    </source>
</evidence>
<evidence type="ECO:0000256" key="1">
    <source>
        <dbReference type="ARBA" id="ARBA00023125"/>
    </source>
</evidence>
<name>A0ABV5G2H6_9MICC</name>
<dbReference type="EMBL" id="JBHMFI010000001">
    <property type="protein sequence ID" value="MFB9073131.1"/>
    <property type="molecule type" value="Genomic_DNA"/>
</dbReference>
<sequence>MYSVVPALRISTGWYIFNNSRTQGVQGWIPGRVERFPEVSKDNHGVYSISVTARMVGMEQHNLRQYESRGLLEPDRTSGGTRLYSDRDVAVLRRIGDLLAEGLNLAGVRLVLQLEARNRQLTHQVRRLQDRA</sequence>
<dbReference type="Gene3D" id="1.10.1660.10">
    <property type="match status" value="1"/>
</dbReference>
<dbReference type="InterPro" id="IPR047057">
    <property type="entry name" value="MerR_fam"/>
</dbReference>
<keyword evidence="4" id="KW-1185">Reference proteome</keyword>
<dbReference type="Pfam" id="PF13411">
    <property type="entry name" value="MerR_1"/>
    <property type="match status" value="1"/>
</dbReference>
<dbReference type="PANTHER" id="PTHR30204">
    <property type="entry name" value="REDOX-CYCLING DRUG-SENSING TRANSCRIPTIONAL ACTIVATOR SOXR"/>
    <property type="match status" value="1"/>
</dbReference>
<dbReference type="InterPro" id="IPR000551">
    <property type="entry name" value="MerR-type_HTH_dom"/>
</dbReference>
<keyword evidence="1" id="KW-0238">DNA-binding</keyword>